<dbReference type="EMBL" id="CP019082">
    <property type="protein sequence ID" value="APW60775.1"/>
    <property type="molecule type" value="Genomic_DNA"/>
</dbReference>
<evidence type="ECO:0000256" key="2">
    <source>
        <dbReference type="ARBA" id="ARBA00022980"/>
    </source>
</evidence>
<dbReference type="KEGG" id="pbor:BSF38_02264"/>
<keyword evidence="3 5" id="KW-0687">Ribonucleoprotein</keyword>
<dbReference type="SUPFAM" id="SSF143034">
    <property type="entry name" value="L35p-like"/>
    <property type="match status" value="1"/>
</dbReference>
<evidence type="ECO:0000256" key="3">
    <source>
        <dbReference type="ARBA" id="ARBA00023274"/>
    </source>
</evidence>
<dbReference type="PANTHER" id="PTHR33343">
    <property type="entry name" value="54S RIBOSOMAL PROTEIN BL35M"/>
    <property type="match status" value="1"/>
</dbReference>
<dbReference type="InterPro" id="IPR021137">
    <property type="entry name" value="Ribosomal_bL35-like"/>
</dbReference>
<dbReference type="InterPro" id="IPR037229">
    <property type="entry name" value="Ribosomal_bL35_sf"/>
</dbReference>
<feature type="compositionally biased region" description="Basic residues" evidence="7">
    <location>
        <begin position="1"/>
        <end position="15"/>
    </location>
</feature>
<gene>
    <name evidence="5 8" type="primary">rpmI</name>
    <name evidence="8" type="ORF">BSF38_02264</name>
</gene>
<evidence type="ECO:0000256" key="6">
    <source>
        <dbReference type="RuleBase" id="RU000568"/>
    </source>
</evidence>
<dbReference type="GO" id="GO:0015934">
    <property type="term" value="C:large ribosomal subunit"/>
    <property type="evidence" value="ECO:0007669"/>
    <property type="project" value="TreeGrafter"/>
</dbReference>
<dbReference type="FunFam" id="4.10.410.60:FF:000001">
    <property type="entry name" value="50S ribosomal protein L35"/>
    <property type="match status" value="1"/>
</dbReference>
<sequence>MPKLKTHKGMKKRFKVSATGKVSHKKCGSSHLMSHKSGKQVRRLRKKVFLNVSAENRRIRNALLTRQATNPLAFEAAKQVVLAEQAANAEAEAAVKASEAAK</sequence>
<dbReference type="InterPro" id="IPR001706">
    <property type="entry name" value="Ribosomal_bL35"/>
</dbReference>
<reference evidence="9" key="1">
    <citation type="submission" date="2016-12" db="EMBL/GenBank/DDBJ databases">
        <title>Comparative genomics of four Isosphaeraceae planctomycetes: a common pool of plasmids and glycoside hydrolase genes.</title>
        <authorList>
            <person name="Ivanova A."/>
        </authorList>
    </citation>
    <scope>NUCLEOTIDE SEQUENCE [LARGE SCALE GENOMIC DNA]</scope>
    <source>
        <strain evidence="9">PX4</strain>
    </source>
</reference>
<evidence type="ECO:0000256" key="4">
    <source>
        <dbReference type="ARBA" id="ARBA00071664"/>
    </source>
</evidence>
<dbReference type="Gene3D" id="4.10.410.60">
    <property type="match status" value="1"/>
</dbReference>
<dbReference type="AlphaFoldDB" id="A0A1U7CPA7"/>
<name>A0A1U7CPA7_9BACT</name>
<dbReference type="GO" id="GO:0006412">
    <property type="term" value="P:translation"/>
    <property type="evidence" value="ECO:0007669"/>
    <property type="project" value="UniProtKB-UniRule"/>
</dbReference>
<dbReference type="HAMAP" id="MF_00514">
    <property type="entry name" value="Ribosomal_bL35"/>
    <property type="match status" value="1"/>
</dbReference>
<comment type="similarity">
    <text evidence="1 5 6">Belongs to the bacterial ribosomal protein bL35 family.</text>
</comment>
<dbReference type="STRING" id="1387353.BSF38_02264"/>
<evidence type="ECO:0000256" key="1">
    <source>
        <dbReference type="ARBA" id="ARBA00006598"/>
    </source>
</evidence>
<evidence type="ECO:0000313" key="8">
    <source>
        <dbReference type="EMBL" id="APW60775.1"/>
    </source>
</evidence>
<organism evidence="8 9">
    <name type="scientific">Paludisphaera borealis</name>
    <dbReference type="NCBI Taxonomy" id="1387353"/>
    <lineage>
        <taxon>Bacteria</taxon>
        <taxon>Pseudomonadati</taxon>
        <taxon>Planctomycetota</taxon>
        <taxon>Planctomycetia</taxon>
        <taxon>Isosphaerales</taxon>
        <taxon>Isosphaeraceae</taxon>
        <taxon>Paludisphaera</taxon>
    </lineage>
</organism>
<feature type="region of interest" description="Disordered" evidence="7">
    <location>
        <begin position="1"/>
        <end position="41"/>
    </location>
</feature>
<proteinExistence type="inferred from homology"/>
<keyword evidence="9" id="KW-1185">Reference proteome</keyword>
<dbReference type="PRINTS" id="PR00064">
    <property type="entry name" value="RIBOSOMALL35"/>
</dbReference>
<dbReference type="PANTHER" id="PTHR33343:SF1">
    <property type="entry name" value="LARGE RIBOSOMAL SUBUNIT PROTEIN BL35M"/>
    <property type="match status" value="1"/>
</dbReference>
<dbReference type="OrthoDB" id="47476at2"/>
<accession>A0A1U7CPA7</accession>
<evidence type="ECO:0000256" key="5">
    <source>
        <dbReference type="HAMAP-Rule" id="MF_00514"/>
    </source>
</evidence>
<feature type="compositionally biased region" description="Basic residues" evidence="7">
    <location>
        <begin position="22"/>
        <end position="41"/>
    </location>
</feature>
<dbReference type="Proteomes" id="UP000186309">
    <property type="component" value="Chromosome"/>
</dbReference>
<dbReference type="GO" id="GO:0003735">
    <property type="term" value="F:structural constituent of ribosome"/>
    <property type="evidence" value="ECO:0007669"/>
    <property type="project" value="InterPro"/>
</dbReference>
<dbReference type="NCBIfam" id="TIGR00001">
    <property type="entry name" value="rpmI_bact"/>
    <property type="match status" value="1"/>
</dbReference>
<evidence type="ECO:0000313" key="9">
    <source>
        <dbReference type="Proteomes" id="UP000186309"/>
    </source>
</evidence>
<dbReference type="RefSeq" id="WP_076345640.1">
    <property type="nucleotide sequence ID" value="NZ_CP019082.1"/>
</dbReference>
<dbReference type="Pfam" id="PF01632">
    <property type="entry name" value="Ribosomal_L35p"/>
    <property type="match status" value="1"/>
</dbReference>
<evidence type="ECO:0000256" key="7">
    <source>
        <dbReference type="SAM" id="MobiDB-lite"/>
    </source>
</evidence>
<protein>
    <recommendedName>
        <fullName evidence="4 5">Large ribosomal subunit protein bL35</fullName>
    </recommendedName>
</protein>
<keyword evidence="2 5" id="KW-0689">Ribosomal protein</keyword>